<dbReference type="Pfam" id="PF12770">
    <property type="entry name" value="CHAT"/>
    <property type="match status" value="1"/>
</dbReference>
<keyword evidence="2" id="KW-0732">Signal</keyword>
<evidence type="ECO:0000259" key="3">
    <source>
        <dbReference type="Pfam" id="PF12770"/>
    </source>
</evidence>
<evidence type="ECO:0000313" key="5">
    <source>
        <dbReference type="Proteomes" id="UP000505306"/>
    </source>
</evidence>
<accession>A0A6G6GNG8</accession>
<dbReference type="AlphaFoldDB" id="A0A6G6GNG8"/>
<keyword evidence="1" id="KW-1133">Transmembrane helix</keyword>
<feature type="signal peptide" evidence="2">
    <location>
        <begin position="1"/>
        <end position="25"/>
    </location>
</feature>
<name>A0A6G6GNG8_9FLAO</name>
<keyword evidence="1" id="KW-0812">Transmembrane</keyword>
<evidence type="ECO:0000256" key="1">
    <source>
        <dbReference type="SAM" id="Phobius"/>
    </source>
</evidence>
<feature type="transmembrane region" description="Helical" evidence="1">
    <location>
        <begin position="1057"/>
        <end position="1075"/>
    </location>
</feature>
<dbReference type="PANTHER" id="PTHR10098:SF108">
    <property type="entry name" value="TETRATRICOPEPTIDE REPEAT PROTEIN 28"/>
    <property type="match status" value="1"/>
</dbReference>
<feature type="domain" description="CHAT" evidence="3">
    <location>
        <begin position="744"/>
        <end position="1045"/>
    </location>
</feature>
<dbReference type="InterPro" id="IPR019734">
    <property type="entry name" value="TPR_rpt"/>
</dbReference>
<feature type="chain" id="PRO_5026011008" evidence="2">
    <location>
        <begin position="26"/>
        <end position="1083"/>
    </location>
</feature>
<dbReference type="InterPro" id="IPR024983">
    <property type="entry name" value="CHAT_dom"/>
</dbReference>
<gene>
    <name evidence="4" type="ORF">G5B37_11150</name>
</gene>
<dbReference type="Gene3D" id="1.25.40.10">
    <property type="entry name" value="Tetratricopeptide repeat domain"/>
    <property type="match status" value="2"/>
</dbReference>
<evidence type="ECO:0000313" key="4">
    <source>
        <dbReference type="EMBL" id="QIE60099.1"/>
    </source>
</evidence>
<dbReference type="KEGG" id="mgel:G5B37_11150"/>
<dbReference type="RefSeq" id="WP_164680111.1">
    <property type="nucleotide sequence ID" value="NZ_CP049057.1"/>
</dbReference>
<keyword evidence="5" id="KW-1185">Reference proteome</keyword>
<proteinExistence type="predicted"/>
<organism evidence="4 5">
    <name type="scientific">Rasiella rasia</name>
    <dbReference type="NCBI Taxonomy" id="2744027"/>
    <lineage>
        <taxon>Bacteria</taxon>
        <taxon>Pseudomonadati</taxon>
        <taxon>Bacteroidota</taxon>
        <taxon>Flavobacteriia</taxon>
        <taxon>Flavobacteriales</taxon>
        <taxon>Flavobacteriaceae</taxon>
        <taxon>Rasiella</taxon>
    </lineage>
</organism>
<dbReference type="PANTHER" id="PTHR10098">
    <property type="entry name" value="RAPSYN-RELATED"/>
    <property type="match status" value="1"/>
</dbReference>
<sequence>MKQQHLLGRLLFVCCFFFNSAEIFAQETQDEKIIDVFLNVENVAKADSVLQKQIAYYEGNNELDSLCKYPYYVGKIAALKTTSKNGIIVAEQFITELEHHVKNHKSLSRGYANLSLLYDDLGENQKSYDVSVKALTSITKYKDATPEEIGKAHYNVGSVAQTLGYNDEAKQRFRETKRYYEGYSETSKVNLSKMYNANAVMHYLSSKLDSAELYFKKASKAIENAEGDMYENLLDATVINSNVMLVQYTQGNTSEALKTLEQVVKNYHIILKNISDESMRTKVMRYNSNALSNLAVIYNEIGNVRRATEVLEYTYADRKKFLEPTDPFLINILIQMGQNQISLLNYDEALVFLLEAKQLSDKSTGHSNYWKAAGRYALALAYKGNNDLVLAEKYFKEAEPLFQNSLKDEYDAEFLGFLRDKALFLSEKGEISPAITTAFKGYNYVKNNESTSLILVKEIENVATVYYNLEDYEEAQQWALDGITFLNQRIQESKTSIDSIQVDFRKPGLILLEAKAAFKLQSKRDVPFLRSTLEKLNNATVILERRKTISYSDEAITLLLKDYKYLVEFSKEVQIQLFDLTGDESYLDKVVSLHESSLYNRIRSRLNVQQDISFSNVSAEVLAREQLLKEKMSKSLVEKDTVDASIKKYISASDTFEVFLDSLRVNFPKYYQMRYATIAKSLAQVQQNIPANTTVVRYVFVAEKLYAFVISKEQKTWVSLPFSEKDSNIIKLLAAELSEKETTALLHQLYKQLWQPIAPKISTEKVLVIPDGSLYNVSFESLTTERVSTYKEAVEKSLLNTYVFSYHFSMLLVKDEKTTTNFKKKFVAFAPEFSNAMKSDYTHAISDSIVLDKSYLTLLAQPFTIDLINKYSEKFKGKSYLNQAAQKNTFVANAGHHKIIHIGTHAESNNIRPSLSRLIFAKDIEHDSLINNNSLYTYEIYNHDLDADLTVLTACETGKPTYQSGEGMISLSHAFTYAGSKSILTSLWEIDEKSSATIVDYFYENLRSGMDKDVALKQAKLAYLATAEGRTRAPQYWAGLILIGDTSPIHLAPEDALWIWIVSILALLLLLFFVFRRRNRLSS</sequence>
<keyword evidence="1" id="KW-0472">Membrane</keyword>
<dbReference type="SUPFAM" id="SSF48452">
    <property type="entry name" value="TPR-like"/>
    <property type="match status" value="3"/>
</dbReference>
<protein>
    <submittedName>
        <fullName evidence="4">CHAT domain-containing protein</fullName>
    </submittedName>
</protein>
<dbReference type="InterPro" id="IPR011990">
    <property type="entry name" value="TPR-like_helical_dom_sf"/>
</dbReference>
<dbReference type="Proteomes" id="UP000505306">
    <property type="component" value="Chromosome"/>
</dbReference>
<dbReference type="SMART" id="SM00028">
    <property type="entry name" value="TPR"/>
    <property type="match status" value="4"/>
</dbReference>
<evidence type="ECO:0000256" key="2">
    <source>
        <dbReference type="SAM" id="SignalP"/>
    </source>
</evidence>
<reference evidence="4 5" key="1">
    <citation type="submission" date="2020-02" db="EMBL/GenBank/DDBJ databases">
        <title>Complete genome sequence of Flavobacteriaceae bacterium.</title>
        <authorList>
            <person name="Kim S.-J."/>
            <person name="Kim Y.-S."/>
            <person name="Kim K.-H."/>
        </authorList>
    </citation>
    <scope>NUCLEOTIDE SEQUENCE [LARGE SCALE GENOMIC DNA]</scope>
    <source>
        <strain evidence="4 5">RR4-40</strain>
    </source>
</reference>
<dbReference type="EMBL" id="CP049057">
    <property type="protein sequence ID" value="QIE60099.1"/>
    <property type="molecule type" value="Genomic_DNA"/>
</dbReference>